<dbReference type="PRINTS" id="PR00364">
    <property type="entry name" value="DISEASERSIST"/>
</dbReference>
<organism evidence="6 7">
    <name type="scientific">Hibiscus syriacus</name>
    <name type="common">Rose of Sharon</name>
    <dbReference type="NCBI Taxonomy" id="106335"/>
    <lineage>
        <taxon>Eukaryota</taxon>
        <taxon>Viridiplantae</taxon>
        <taxon>Streptophyta</taxon>
        <taxon>Embryophyta</taxon>
        <taxon>Tracheophyta</taxon>
        <taxon>Spermatophyta</taxon>
        <taxon>Magnoliopsida</taxon>
        <taxon>eudicotyledons</taxon>
        <taxon>Gunneridae</taxon>
        <taxon>Pentapetalae</taxon>
        <taxon>rosids</taxon>
        <taxon>malvids</taxon>
        <taxon>Malvales</taxon>
        <taxon>Malvaceae</taxon>
        <taxon>Malvoideae</taxon>
        <taxon>Hibiscus</taxon>
    </lineage>
</organism>
<dbReference type="InterPro" id="IPR055414">
    <property type="entry name" value="LRR_R13L4/SHOC2-like"/>
</dbReference>
<accession>A0A6A2WJI8</accession>
<proteinExistence type="predicted"/>
<dbReference type="PANTHER" id="PTHR23155">
    <property type="entry name" value="DISEASE RESISTANCE PROTEIN RP"/>
    <property type="match status" value="1"/>
</dbReference>
<evidence type="ECO:0000259" key="3">
    <source>
        <dbReference type="Pfam" id="PF00931"/>
    </source>
</evidence>
<feature type="domain" description="NB-ARC" evidence="3">
    <location>
        <begin position="16"/>
        <end position="63"/>
    </location>
</feature>
<evidence type="ECO:0000313" key="7">
    <source>
        <dbReference type="Proteomes" id="UP000436088"/>
    </source>
</evidence>
<keyword evidence="1" id="KW-0677">Repeat</keyword>
<evidence type="ECO:0000259" key="4">
    <source>
        <dbReference type="Pfam" id="PF23559"/>
    </source>
</evidence>
<protein>
    <submittedName>
        <fullName evidence="6">Uncharacterized protein</fullName>
    </submittedName>
</protein>
<evidence type="ECO:0000256" key="2">
    <source>
        <dbReference type="ARBA" id="ARBA00022821"/>
    </source>
</evidence>
<sequence>MNGTLLFSNFEFQTRDQDKNAIIRMLMSKNYQQQSLHIISVVGMGGIGKTTLAQLAYNDQELNSRRLQKIHRLIQRKKFLLVWMSVDGRLHKVGITETLSQVRSNGKQGLDHHTEGKCCEHHGEHIHVPVRATVRGGMLVVVWSGEDPVMIAKSVLDSELSELEEVEKGIFPPLLLSYYDLSSTLRQCFSYCALFLKDTVIDKLIKLWMAQGFLKGMVHKEMEIIGQECFDDLAMRSFFQDFQKDENNNNIMKCKMHDIVHDFAQFLTKTDFFMLGMEAVKQSTKTESYNGNYFRHLVIELEKESPFPSRIYNVRKLCSLLIKSYNKNSSIGRALPKLFDQLICIRTLDLSWCLTKEIPKEIGNLTNLRYLKLGNNYALLELPETLCNLYNLQIFDFTRCRSLLKLPSGIRKLLNLRHLDNWETFGLRSMPKGMQRLTCHRTLEEVVVSNGSDGNKAFTLGDLSNLSYFRGDLKIRGLGNAADVTGEKKSKTSYQEGPWWFDTKL</sequence>
<keyword evidence="7" id="KW-1185">Reference proteome</keyword>
<dbReference type="InterPro" id="IPR058922">
    <property type="entry name" value="WHD_DRP"/>
</dbReference>
<dbReference type="SUPFAM" id="SSF52058">
    <property type="entry name" value="L domain-like"/>
    <property type="match status" value="1"/>
</dbReference>
<dbReference type="AlphaFoldDB" id="A0A6A2WJI8"/>
<evidence type="ECO:0000313" key="6">
    <source>
        <dbReference type="EMBL" id="KAE8659543.1"/>
    </source>
</evidence>
<dbReference type="Pfam" id="PF00931">
    <property type="entry name" value="NB-ARC"/>
    <property type="match status" value="1"/>
</dbReference>
<name>A0A6A2WJI8_HIBSY</name>
<dbReference type="EMBL" id="VEPZ02001737">
    <property type="protein sequence ID" value="KAE8659543.1"/>
    <property type="molecule type" value="Genomic_DNA"/>
</dbReference>
<feature type="domain" description="Disease resistance protein winged helix" evidence="4">
    <location>
        <begin position="197"/>
        <end position="264"/>
    </location>
</feature>
<dbReference type="InterPro" id="IPR027417">
    <property type="entry name" value="P-loop_NTPase"/>
</dbReference>
<keyword evidence="2" id="KW-0611">Plant defense</keyword>
<dbReference type="Gene3D" id="3.40.50.300">
    <property type="entry name" value="P-loop containing nucleotide triphosphate hydrolases"/>
    <property type="match status" value="1"/>
</dbReference>
<comment type="caution">
    <text evidence="6">The sequence shown here is derived from an EMBL/GenBank/DDBJ whole genome shotgun (WGS) entry which is preliminary data.</text>
</comment>
<dbReference type="PANTHER" id="PTHR23155:SF1205">
    <property type="entry name" value="DISEASE RESISTANCE PROTEIN RPM1"/>
    <property type="match status" value="1"/>
</dbReference>
<dbReference type="InterPro" id="IPR044974">
    <property type="entry name" value="Disease_R_plants"/>
</dbReference>
<reference evidence="6" key="1">
    <citation type="submission" date="2019-09" db="EMBL/GenBank/DDBJ databases">
        <title>Draft genome information of white flower Hibiscus syriacus.</title>
        <authorList>
            <person name="Kim Y.-M."/>
        </authorList>
    </citation>
    <scope>NUCLEOTIDE SEQUENCE [LARGE SCALE GENOMIC DNA]</scope>
    <source>
        <strain evidence="6">YM2019G1</strain>
    </source>
</reference>
<dbReference type="InterPro" id="IPR032675">
    <property type="entry name" value="LRR_dom_sf"/>
</dbReference>
<dbReference type="Pfam" id="PF23598">
    <property type="entry name" value="LRR_14"/>
    <property type="match status" value="1"/>
</dbReference>
<evidence type="ECO:0000259" key="5">
    <source>
        <dbReference type="Pfam" id="PF23598"/>
    </source>
</evidence>
<dbReference type="Gene3D" id="1.10.10.10">
    <property type="entry name" value="Winged helix-like DNA-binding domain superfamily/Winged helix DNA-binding domain"/>
    <property type="match status" value="1"/>
</dbReference>
<dbReference type="Pfam" id="PF23559">
    <property type="entry name" value="WHD_DRP"/>
    <property type="match status" value="1"/>
</dbReference>
<dbReference type="Gene3D" id="3.80.10.10">
    <property type="entry name" value="Ribonuclease Inhibitor"/>
    <property type="match status" value="1"/>
</dbReference>
<gene>
    <name evidence="6" type="ORF">F3Y22_tig00116962pilonHSYRG00619</name>
</gene>
<dbReference type="GO" id="GO:0043531">
    <property type="term" value="F:ADP binding"/>
    <property type="evidence" value="ECO:0007669"/>
    <property type="project" value="InterPro"/>
</dbReference>
<evidence type="ECO:0000256" key="1">
    <source>
        <dbReference type="ARBA" id="ARBA00022737"/>
    </source>
</evidence>
<dbReference type="FunFam" id="1.10.10.10:FF:000322">
    <property type="entry name" value="Probable disease resistance protein At1g63360"/>
    <property type="match status" value="1"/>
</dbReference>
<dbReference type="SUPFAM" id="SSF52540">
    <property type="entry name" value="P-loop containing nucleoside triphosphate hydrolases"/>
    <property type="match status" value="1"/>
</dbReference>
<feature type="domain" description="Disease resistance R13L4/SHOC-2-like LRR" evidence="5">
    <location>
        <begin position="340"/>
        <end position="470"/>
    </location>
</feature>
<dbReference type="InterPro" id="IPR002182">
    <property type="entry name" value="NB-ARC"/>
</dbReference>
<dbReference type="GO" id="GO:0098542">
    <property type="term" value="P:defense response to other organism"/>
    <property type="evidence" value="ECO:0007669"/>
    <property type="project" value="TreeGrafter"/>
</dbReference>
<dbReference type="Proteomes" id="UP000436088">
    <property type="component" value="Unassembled WGS sequence"/>
</dbReference>
<dbReference type="InterPro" id="IPR036388">
    <property type="entry name" value="WH-like_DNA-bd_sf"/>
</dbReference>